<accession>A0AAE0E5S9</accession>
<dbReference type="AlphaFoldDB" id="A0AAE0E5S9"/>
<proteinExistence type="predicted"/>
<dbReference type="PANTHER" id="PTHR33116:SF86">
    <property type="entry name" value="REVERSE TRANSCRIPTASE DOMAIN-CONTAINING PROTEIN"/>
    <property type="match status" value="1"/>
</dbReference>
<keyword evidence="2" id="KW-1185">Reference proteome</keyword>
<sequence>MFTKADDKNCLEVRKVLETYSNASGQLVNYNKSAMCFSASISAREGDRMASVVGVNRVDCHEKYLELPCFSGRNKRKIFAEIVGRVWSRIKGWGEKLLSVGGKEILVKVVVQSVPTYAMGMFKLPKSLIQEIHRLSARFWWGGNEKNRKTHWCTWKKLCRSKLEGGLGFRDLETFNRALLAKQCWRILKSPESLAAKTLKGCYFPNCNFMEATKKSSGSFLWNSLLWGKGLLEKGYKMESGEWSFHSHLQR</sequence>
<reference evidence="1" key="1">
    <citation type="journal article" date="2023" name="Plant J.">
        <title>Genome sequences and population genomics provide insights into the demographic history, inbreeding, and mutation load of two 'living fossil' tree species of Dipteronia.</title>
        <authorList>
            <person name="Feng Y."/>
            <person name="Comes H.P."/>
            <person name="Chen J."/>
            <person name="Zhu S."/>
            <person name="Lu R."/>
            <person name="Zhang X."/>
            <person name="Li P."/>
            <person name="Qiu J."/>
            <person name="Olsen K.M."/>
            <person name="Qiu Y."/>
        </authorList>
    </citation>
    <scope>NUCLEOTIDE SEQUENCE</scope>
    <source>
        <strain evidence="1">NBL</strain>
    </source>
</reference>
<gene>
    <name evidence="1" type="ORF">Dsin_016498</name>
</gene>
<evidence type="ECO:0000313" key="1">
    <source>
        <dbReference type="EMBL" id="KAK3211792.1"/>
    </source>
</evidence>
<evidence type="ECO:0000313" key="2">
    <source>
        <dbReference type="Proteomes" id="UP001281410"/>
    </source>
</evidence>
<name>A0AAE0E5S9_9ROSI</name>
<protein>
    <submittedName>
        <fullName evidence="1">Uncharacterized protein</fullName>
    </submittedName>
</protein>
<organism evidence="1 2">
    <name type="scientific">Dipteronia sinensis</name>
    <dbReference type="NCBI Taxonomy" id="43782"/>
    <lineage>
        <taxon>Eukaryota</taxon>
        <taxon>Viridiplantae</taxon>
        <taxon>Streptophyta</taxon>
        <taxon>Embryophyta</taxon>
        <taxon>Tracheophyta</taxon>
        <taxon>Spermatophyta</taxon>
        <taxon>Magnoliopsida</taxon>
        <taxon>eudicotyledons</taxon>
        <taxon>Gunneridae</taxon>
        <taxon>Pentapetalae</taxon>
        <taxon>rosids</taxon>
        <taxon>malvids</taxon>
        <taxon>Sapindales</taxon>
        <taxon>Sapindaceae</taxon>
        <taxon>Hippocastanoideae</taxon>
        <taxon>Acereae</taxon>
        <taxon>Dipteronia</taxon>
    </lineage>
</organism>
<dbReference type="PANTHER" id="PTHR33116">
    <property type="entry name" value="REVERSE TRANSCRIPTASE ZINC-BINDING DOMAIN-CONTAINING PROTEIN-RELATED-RELATED"/>
    <property type="match status" value="1"/>
</dbReference>
<dbReference type="Proteomes" id="UP001281410">
    <property type="component" value="Unassembled WGS sequence"/>
</dbReference>
<dbReference type="EMBL" id="JANJYJ010000005">
    <property type="protein sequence ID" value="KAK3211792.1"/>
    <property type="molecule type" value="Genomic_DNA"/>
</dbReference>
<comment type="caution">
    <text evidence="1">The sequence shown here is derived from an EMBL/GenBank/DDBJ whole genome shotgun (WGS) entry which is preliminary data.</text>
</comment>